<dbReference type="AlphaFoldDB" id="A0A9E4KCR1"/>
<dbReference type="Gene3D" id="3.30.470.10">
    <property type="match status" value="1"/>
</dbReference>
<sequence>MLIDGLPADQIPITDRGLQYGDGLFETIAVK</sequence>
<proteinExistence type="predicted"/>
<dbReference type="InterPro" id="IPR043131">
    <property type="entry name" value="BCAT-like_N"/>
</dbReference>
<reference evidence="1" key="1">
    <citation type="journal article" date="2021" name="Proc. Natl. Acad. Sci. U.S.A.">
        <title>Global biogeography of chemosynthetic symbionts reveals both localized and globally distributed symbiont groups. .</title>
        <authorList>
            <person name="Osvatic J.T."/>
            <person name="Wilkins L.G.E."/>
            <person name="Leibrecht L."/>
            <person name="Leray M."/>
            <person name="Zauner S."/>
            <person name="Polzin J."/>
            <person name="Camacho Y."/>
            <person name="Gros O."/>
            <person name="van Gils J.A."/>
            <person name="Eisen J.A."/>
            <person name="Petersen J.M."/>
            <person name="Yuen B."/>
        </authorList>
    </citation>
    <scope>NUCLEOTIDE SEQUENCE</scope>
    <source>
        <strain evidence="1">MAGclacostrist064TRANS</strain>
    </source>
</reference>
<dbReference type="GO" id="GO:0016829">
    <property type="term" value="F:lyase activity"/>
    <property type="evidence" value="ECO:0007669"/>
    <property type="project" value="UniProtKB-KW"/>
</dbReference>
<organism evidence="1 2">
    <name type="scientific">Candidatus Thiodiazotropha taylori</name>
    <dbReference type="NCBI Taxonomy" id="2792791"/>
    <lineage>
        <taxon>Bacteria</taxon>
        <taxon>Pseudomonadati</taxon>
        <taxon>Pseudomonadota</taxon>
        <taxon>Gammaproteobacteria</taxon>
        <taxon>Chromatiales</taxon>
        <taxon>Sedimenticolaceae</taxon>
        <taxon>Candidatus Thiodiazotropha</taxon>
    </lineage>
</organism>
<dbReference type="SUPFAM" id="SSF56752">
    <property type="entry name" value="D-aminoacid aminotransferase-like PLP-dependent enzymes"/>
    <property type="match status" value="1"/>
</dbReference>
<evidence type="ECO:0000313" key="2">
    <source>
        <dbReference type="Proteomes" id="UP000886667"/>
    </source>
</evidence>
<dbReference type="Proteomes" id="UP000886667">
    <property type="component" value="Unassembled WGS sequence"/>
</dbReference>
<accession>A0A9E4KCR1</accession>
<keyword evidence="1" id="KW-0456">Lyase</keyword>
<dbReference type="EMBL" id="JAEPCM010000306">
    <property type="protein sequence ID" value="MCG7946511.1"/>
    <property type="molecule type" value="Genomic_DNA"/>
</dbReference>
<feature type="non-terminal residue" evidence="1">
    <location>
        <position position="31"/>
    </location>
</feature>
<protein>
    <submittedName>
        <fullName evidence="1">Aminodeoxychorismate lyase</fullName>
    </submittedName>
</protein>
<dbReference type="InterPro" id="IPR036038">
    <property type="entry name" value="Aminotransferase-like"/>
</dbReference>
<name>A0A9E4KCR1_9GAMM</name>
<gene>
    <name evidence="1" type="ORF">JAZ07_09235</name>
</gene>
<evidence type="ECO:0000313" key="1">
    <source>
        <dbReference type="EMBL" id="MCG7946511.1"/>
    </source>
</evidence>
<comment type="caution">
    <text evidence="1">The sequence shown here is derived from an EMBL/GenBank/DDBJ whole genome shotgun (WGS) entry which is preliminary data.</text>
</comment>